<dbReference type="EMBL" id="CAUYUJ010017384">
    <property type="protein sequence ID" value="CAK0874307.1"/>
    <property type="molecule type" value="Genomic_DNA"/>
</dbReference>
<proteinExistence type="predicted"/>
<evidence type="ECO:0000256" key="1">
    <source>
        <dbReference type="SAM" id="SignalP"/>
    </source>
</evidence>
<accession>A0ABN9VLU9</accession>
<keyword evidence="1" id="KW-0732">Signal</keyword>
<sequence length="110" mass="11253">EMKAPRRPGALAAAALAGLLAAGSAAGAGLRARECPLCAAEDDCHVACAEVKRESPGGRYCLEACNGAHPGDSFDAAFFAAADGKMKESAELDAHIKELGRELSVELGRL</sequence>
<feature type="chain" id="PRO_5045632182" evidence="1">
    <location>
        <begin position="28"/>
        <end position="110"/>
    </location>
</feature>
<dbReference type="Proteomes" id="UP001189429">
    <property type="component" value="Unassembled WGS sequence"/>
</dbReference>
<feature type="non-terminal residue" evidence="2">
    <location>
        <position position="1"/>
    </location>
</feature>
<protein>
    <submittedName>
        <fullName evidence="2">Uncharacterized protein</fullName>
    </submittedName>
</protein>
<evidence type="ECO:0000313" key="3">
    <source>
        <dbReference type="Proteomes" id="UP001189429"/>
    </source>
</evidence>
<gene>
    <name evidence="2" type="ORF">PCOR1329_LOCUS59263</name>
</gene>
<comment type="caution">
    <text evidence="2">The sequence shown here is derived from an EMBL/GenBank/DDBJ whole genome shotgun (WGS) entry which is preliminary data.</text>
</comment>
<keyword evidence="3" id="KW-1185">Reference proteome</keyword>
<organism evidence="2 3">
    <name type="scientific">Prorocentrum cordatum</name>
    <dbReference type="NCBI Taxonomy" id="2364126"/>
    <lineage>
        <taxon>Eukaryota</taxon>
        <taxon>Sar</taxon>
        <taxon>Alveolata</taxon>
        <taxon>Dinophyceae</taxon>
        <taxon>Prorocentrales</taxon>
        <taxon>Prorocentraceae</taxon>
        <taxon>Prorocentrum</taxon>
    </lineage>
</organism>
<evidence type="ECO:0000313" key="2">
    <source>
        <dbReference type="EMBL" id="CAK0874307.1"/>
    </source>
</evidence>
<reference evidence="2" key="1">
    <citation type="submission" date="2023-10" db="EMBL/GenBank/DDBJ databases">
        <authorList>
            <person name="Chen Y."/>
            <person name="Shah S."/>
            <person name="Dougan E. K."/>
            <person name="Thang M."/>
            <person name="Chan C."/>
        </authorList>
    </citation>
    <scope>NUCLEOTIDE SEQUENCE [LARGE SCALE GENOMIC DNA]</scope>
</reference>
<feature type="signal peptide" evidence="1">
    <location>
        <begin position="1"/>
        <end position="27"/>
    </location>
</feature>
<name>A0ABN9VLU9_9DINO</name>